<organism evidence="1 2">
    <name type="scientific">Schistosoma mansoni</name>
    <name type="common">Blood fluke</name>
    <dbReference type="NCBI Taxonomy" id="6183"/>
    <lineage>
        <taxon>Eukaryota</taxon>
        <taxon>Metazoa</taxon>
        <taxon>Spiralia</taxon>
        <taxon>Lophotrochozoa</taxon>
        <taxon>Platyhelminthes</taxon>
        <taxon>Trematoda</taxon>
        <taxon>Digenea</taxon>
        <taxon>Strigeidida</taxon>
        <taxon>Schistosomatoidea</taxon>
        <taxon>Schistosomatidae</taxon>
        <taxon>Schistosoma</taxon>
    </lineage>
</organism>
<dbReference type="Gene3D" id="1.10.1380.10">
    <property type="entry name" value="Neutral endopeptidase , domain2"/>
    <property type="match status" value="1"/>
</dbReference>
<dbReference type="WBParaSite" id="Smp_154130.1">
    <property type="protein sequence ID" value="Smp_154130.1"/>
    <property type="gene ID" value="Smp_154130"/>
</dbReference>
<dbReference type="InterPro" id="IPR042089">
    <property type="entry name" value="Peptidase_M13_dom_2"/>
</dbReference>
<reference evidence="2" key="2">
    <citation type="submission" date="2018-12" db="UniProtKB">
        <authorList>
            <consortium name="WormBaseParasite"/>
        </authorList>
    </citation>
    <scope>IDENTIFICATION</scope>
    <source>
        <strain evidence="2">Puerto Rican</strain>
    </source>
</reference>
<reference evidence="1" key="1">
    <citation type="journal article" date="2012" name="PLoS Negl. Trop. Dis.">
        <title>A systematically improved high quality genome and transcriptome of the human blood fluke Schistosoma mansoni.</title>
        <authorList>
            <person name="Protasio A.V."/>
            <person name="Tsai I.J."/>
            <person name="Babbage A."/>
            <person name="Nichol S."/>
            <person name="Hunt M."/>
            <person name="Aslett M.A."/>
            <person name="De Silva N."/>
            <person name="Velarde G.S."/>
            <person name="Anderson T.J."/>
            <person name="Clark R.C."/>
            <person name="Davidson C."/>
            <person name="Dillon G.P."/>
            <person name="Holroyd N.E."/>
            <person name="LoVerde P.T."/>
            <person name="Lloyd C."/>
            <person name="McQuillan J."/>
            <person name="Oliveira G."/>
            <person name="Otto T.D."/>
            <person name="Parker-Manuel S.J."/>
            <person name="Quail M.A."/>
            <person name="Wilson R.A."/>
            <person name="Zerlotini A."/>
            <person name="Dunne D.W."/>
            <person name="Berriman M."/>
        </authorList>
    </citation>
    <scope>NUCLEOTIDE SEQUENCE [LARGE SCALE GENOMIC DNA]</scope>
    <source>
        <strain evidence="1">Puerto Rican</strain>
    </source>
</reference>
<proteinExistence type="predicted"/>
<dbReference type="InParanoid" id="A0A3Q0KQC2"/>
<accession>A0A3Q0KQC2</accession>
<dbReference type="AlphaFoldDB" id="A0A3Q0KQC2"/>
<name>A0A3Q0KQC2_SCHMA</name>
<sequence>MTVIQVMVLTIVSTKSVIVLRNTLVTYTLEMIIWRIHQRAEYTNVPSIKAAKNFYETCTNASLMDGPLIETKVVEMIEAIFNGWLMSANHLHNLKSTNNFLESEKFNLTAIILPLLFRTDATPFFDFGIRFNYQPVDSPVIHIRPGSLDAFNKAKLNMVR</sequence>
<evidence type="ECO:0000313" key="1">
    <source>
        <dbReference type="Proteomes" id="UP000008854"/>
    </source>
</evidence>
<dbReference type="Proteomes" id="UP000008854">
    <property type="component" value="Unassembled WGS sequence"/>
</dbReference>
<evidence type="ECO:0000313" key="2">
    <source>
        <dbReference type="WBParaSite" id="Smp_154130.1"/>
    </source>
</evidence>
<protein>
    <submittedName>
        <fullName evidence="2">Peptidase_M13 domain-containing protein</fullName>
    </submittedName>
</protein>
<keyword evidence="1" id="KW-1185">Reference proteome</keyword>